<keyword evidence="4" id="KW-0997">Cell inner membrane</keyword>
<gene>
    <name evidence="11" type="ORF">ENK44_01045</name>
</gene>
<keyword evidence="5 9" id="KW-0812">Transmembrane</keyword>
<evidence type="ECO:0000256" key="1">
    <source>
        <dbReference type="ARBA" id="ARBA00004429"/>
    </source>
</evidence>
<sequence>MHWLEFIDRIIAKIETGFLVTIVLIMVLFSFTQVLLRLLFDEGILWADIFLRHLVLWVGFIGASLATRDNKHINIDLLNRYLKGKSVPLAAIVINGFAMYISFLLAQAGWRFVMDEKEYATMLFGNVPAWYFQSIIPIGFGLMAFRFFVRLLDGFVGLTQREGSTS</sequence>
<feature type="transmembrane region" description="Helical" evidence="9">
    <location>
        <begin position="87"/>
        <end position="110"/>
    </location>
</feature>
<evidence type="ECO:0000256" key="7">
    <source>
        <dbReference type="ARBA" id="ARBA00023136"/>
    </source>
</evidence>
<dbReference type="InterPro" id="IPR007387">
    <property type="entry name" value="TRAP_DctQ"/>
</dbReference>
<evidence type="ECO:0000259" key="10">
    <source>
        <dbReference type="Pfam" id="PF04290"/>
    </source>
</evidence>
<comment type="similarity">
    <text evidence="8">Belongs to the TRAP transporter small permease family.</text>
</comment>
<evidence type="ECO:0000256" key="3">
    <source>
        <dbReference type="ARBA" id="ARBA00022475"/>
    </source>
</evidence>
<dbReference type="GO" id="GO:0005886">
    <property type="term" value="C:plasma membrane"/>
    <property type="evidence" value="ECO:0007669"/>
    <property type="project" value="UniProtKB-SubCell"/>
</dbReference>
<evidence type="ECO:0000256" key="4">
    <source>
        <dbReference type="ARBA" id="ARBA00022519"/>
    </source>
</evidence>
<evidence type="ECO:0000256" key="2">
    <source>
        <dbReference type="ARBA" id="ARBA00022448"/>
    </source>
</evidence>
<dbReference type="InterPro" id="IPR055348">
    <property type="entry name" value="DctQ"/>
</dbReference>
<evidence type="ECO:0000256" key="5">
    <source>
        <dbReference type="ARBA" id="ARBA00022692"/>
    </source>
</evidence>
<name>A0A7V4UBW7_CALAY</name>
<reference evidence="11" key="1">
    <citation type="journal article" date="2020" name="mSystems">
        <title>Genome- and Community-Level Interaction Insights into Carbon Utilization and Element Cycling Functions of Hydrothermarchaeota in Hydrothermal Sediment.</title>
        <authorList>
            <person name="Zhou Z."/>
            <person name="Liu Y."/>
            <person name="Xu W."/>
            <person name="Pan J."/>
            <person name="Luo Z.H."/>
            <person name="Li M."/>
        </authorList>
    </citation>
    <scope>NUCLEOTIDE SEQUENCE [LARGE SCALE GENOMIC DNA]</scope>
    <source>
        <strain evidence="11">HyVt-577</strain>
    </source>
</reference>
<dbReference type="GO" id="GO:0022857">
    <property type="term" value="F:transmembrane transporter activity"/>
    <property type="evidence" value="ECO:0007669"/>
    <property type="project" value="TreeGrafter"/>
</dbReference>
<dbReference type="GO" id="GO:0015740">
    <property type="term" value="P:C4-dicarboxylate transport"/>
    <property type="evidence" value="ECO:0007669"/>
    <property type="project" value="TreeGrafter"/>
</dbReference>
<dbReference type="AlphaFoldDB" id="A0A7V4UBW7"/>
<dbReference type="Proteomes" id="UP000885779">
    <property type="component" value="Unassembled WGS sequence"/>
</dbReference>
<proteinExistence type="inferred from homology"/>
<protein>
    <submittedName>
        <fullName evidence="11">TRAP transporter small permease</fullName>
    </submittedName>
</protein>
<keyword evidence="3" id="KW-1003">Cell membrane</keyword>
<comment type="caution">
    <text evidence="11">The sequence shown here is derived from an EMBL/GenBank/DDBJ whole genome shotgun (WGS) entry which is preliminary data.</text>
</comment>
<evidence type="ECO:0000256" key="8">
    <source>
        <dbReference type="ARBA" id="ARBA00038436"/>
    </source>
</evidence>
<accession>A0A7V4UBW7</accession>
<feature type="transmembrane region" description="Helical" evidence="9">
    <location>
        <begin position="12"/>
        <end position="32"/>
    </location>
</feature>
<keyword evidence="7 9" id="KW-0472">Membrane</keyword>
<dbReference type="EMBL" id="DRQG01000014">
    <property type="protein sequence ID" value="HGY54262.1"/>
    <property type="molecule type" value="Genomic_DNA"/>
</dbReference>
<feature type="domain" description="Tripartite ATP-independent periplasmic transporters DctQ component" evidence="10">
    <location>
        <begin position="26"/>
        <end position="155"/>
    </location>
</feature>
<dbReference type="PANTHER" id="PTHR35011:SF2">
    <property type="entry name" value="2,3-DIKETO-L-GULONATE TRAP TRANSPORTER SMALL PERMEASE PROTEIN YIAM"/>
    <property type="match status" value="1"/>
</dbReference>
<evidence type="ECO:0000256" key="9">
    <source>
        <dbReference type="SAM" id="Phobius"/>
    </source>
</evidence>
<keyword evidence="6 9" id="KW-1133">Transmembrane helix</keyword>
<feature type="transmembrane region" description="Helical" evidence="9">
    <location>
        <begin position="44"/>
        <end position="66"/>
    </location>
</feature>
<keyword evidence="2" id="KW-0813">Transport</keyword>
<dbReference type="Pfam" id="PF04290">
    <property type="entry name" value="DctQ"/>
    <property type="match status" value="1"/>
</dbReference>
<evidence type="ECO:0000256" key="6">
    <source>
        <dbReference type="ARBA" id="ARBA00022989"/>
    </source>
</evidence>
<comment type="subcellular location">
    <subcellularLocation>
        <location evidence="1">Cell inner membrane</location>
        <topology evidence="1">Multi-pass membrane protein</topology>
    </subcellularLocation>
</comment>
<organism evidence="11">
    <name type="scientific">Caldithrix abyssi</name>
    <dbReference type="NCBI Taxonomy" id="187145"/>
    <lineage>
        <taxon>Bacteria</taxon>
        <taxon>Pseudomonadati</taxon>
        <taxon>Calditrichota</taxon>
        <taxon>Calditrichia</taxon>
        <taxon>Calditrichales</taxon>
        <taxon>Calditrichaceae</taxon>
        <taxon>Caldithrix</taxon>
    </lineage>
</organism>
<dbReference type="PANTHER" id="PTHR35011">
    <property type="entry name" value="2,3-DIKETO-L-GULONATE TRAP TRANSPORTER SMALL PERMEASE PROTEIN YIAM"/>
    <property type="match status" value="1"/>
</dbReference>
<feature type="transmembrane region" description="Helical" evidence="9">
    <location>
        <begin position="130"/>
        <end position="149"/>
    </location>
</feature>
<evidence type="ECO:0000313" key="11">
    <source>
        <dbReference type="EMBL" id="HGY54262.1"/>
    </source>
</evidence>